<dbReference type="Proteomes" id="UP001295463">
    <property type="component" value="Chromosome"/>
</dbReference>
<feature type="signal peptide" evidence="1">
    <location>
        <begin position="1"/>
        <end position="22"/>
    </location>
</feature>
<organism evidence="2 3">
    <name type="scientific">Trichlorobacter ammonificans</name>
    <dbReference type="NCBI Taxonomy" id="2916410"/>
    <lineage>
        <taxon>Bacteria</taxon>
        <taxon>Pseudomonadati</taxon>
        <taxon>Thermodesulfobacteriota</taxon>
        <taxon>Desulfuromonadia</taxon>
        <taxon>Geobacterales</taxon>
        <taxon>Geobacteraceae</taxon>
        <taxon>Trichlorobacter</taxon>
    </lineage>
</organism>
<sequence length="214" mass="22649">MYRTVIATVCLYALVSAPSLQAAPLWSEQYQLPPQQKTSATATAGERGLCSAGSPVEILSGGKWYPGSVRQGPDTLDTCLVSYDGYGPNWDEWVKLNRLRPRAAGSAVSGKQEETAPAQAGALPPGRYACYTFDAGQLNYTYTDIIIQSATRYAVGKAEGSYERAAAGSIIFKGGPLKDATGSYAPKSNGAVEIKLVFSNDTRASMSCSRAGGR</sequence>
<name>A0ABN8HIV9_9BACT</name>
<dbReference type="RefSeq" id="WP_305733430.1">
    <property type="nucleotide sequence ID" value="NZ_OW150024.1"/>
</dbReference>
<dbReference type="InterPro" id="IPR016197">
    <property type="entry name" value="Chromo-like_dom_sf"/>
</dbReference>
<proteinExistence type="predicted"/>
<evidence type="ECO:0008006" key="4">
    <source>
        <dbReference type="Google" id="ProtNLM"/>
    </source>
</evidence>
<protein>
    <recommendedName>
        <fullName evidence="4">Ig-like domain-containing protein</fullName>
    </recommendedName>
</protein>
<evidence type="ECO:0000256" key="1">
    <source>
        <dbReference type="SAM" id="SignalP"/>
    </source>
</evidence>
<accession>A0ABN8HIV9</accession>
<feature type="chain" id="PRO_5045901446" description="Ig-like domain-containing protein" evidence="1">
    <location>
        <begin position="23"/>
        <end position="214"/>
    </location>
</feature>
<gene>
    <name evidence="2" type="ORF">GEAMG1_2858</name>
</gene>
<dbReference type="Gene3D" id="2.30.30.140">
    <property type="match status" value="1"/>
</dbReference>
<reference evidence="2 3" key="1">
    <citation type="submission" date="2022-03" db="EMBL/GenBank/DDBJ databases">
        <authorList>
            <person name="Koch H."/>
        </authorList>
    </citation>
    <scope>NUCLEOTIDE SEQUENCE [LARGE SCALE GENOMIC DNA]</scope>
    <source>
        <strain evidence="2 3">G1</strain>
    </source>
</reference>
<evidence type="ECO:0000313" key="2">
    <source>
        <dbReference type="EMBL" id="CAH2032694.1"/>
    </source>
</evidence>
<dbReference type="EMBL" id="OW150024">
    <property type="protein sequence ID" value="CAH2032694.1"/>
    <property type="molecule type" value="Genomic_DNA"/>
</dbReference>
<keyword evidence="1" id="KW-0732">Signal</keyword>
<keyword evidence="3" id="KW-1185">Reference proteome</keyword>
<dbReference type="SUPFAM" id="SSF54160">
    <property type="entry name" value="Chromo domain-like"/>
    <property type="match status" value="1"/>
</dbReference>
<evidence type="ECO:0000313" key="3">
    <source>
        <dbReference type="Proteomes" id="UP001295463"/>
    </source>
</evidence>